<organism evidence="1 2">
    <name type="scientific">Talaromyces rugulosus</name>
    <name type="common">Penicillium rugulosum</name>
    <dbReference type="NCBI Taxonomy" id="121627"/>
    <lineage>
        <taxon>Eukaryota</taxon>
        <taxon>Fungi</taxon>
        <taxon>Dikarya</taxon>
        <taxon>Ascomycota</taxon>
        <taxon>Pezizomycotina</taxon>
        <taxon>Eurotiomycetes</taxon>
        <taxon>Eurotiomycetidae</taxon>
        <taxon>Eurotiales</taxon>
        <taxon>Trichocomaceae</taxon>
        <taxon>Talaromyces</taxon>
        <taxon>Talaromyces sect. Islandici</taxon>
    </lineage>
</organism>
<dbReference type="SUPFAM" id="SSF54427">
    <property type="entry name" value="NTF2-like"/>
    <property type="match status" value="1"/>
</dbReference>
<dbReference type="GeneID" id="55991168"/>
<dbReference type="KEGG" id="trg:TRUGW13939_03665"/>
<keyword evidence="2" id="KW-1185">Reference proteome</keyword>
<evidence type="ECO:0000313" key="1">
    <source>
        <dbReference type="EMBL" id="QKX56560.1"/>
    </source>
</evidence>
<reference evidence="2" key="1">
    <citation type="submission" date="2020-06" db="EMBL/GenBank/DDBJ databases">
        <title>A chromosome-scale genome assembly of Talaromyces rugulosus W13939.</title>
        <authorList>
            <person name="Wang B."/>
            <person name="Guo L."/>
            <person name="Ye K."/>
            <person name="Wang L."/>
        </authorList>
    </citation>
    <scope>NUCLEOTIDE SEQUENCE [LARGE SCALE GENOMIC DNA]</scope>
    <source>
        <strain evidence="2">W13939</strain>
    </source>
</reference>
<gene>
    <name evidence="1" type="ORF">TRUGW13939_03665</name>
</gene>
<dbReference type="PANTHER" id="PTHR39401:SF1">
    <property type="entry name" value="SNOAL-LIKE DOMAIN-CONTAINING PROTEIN"/>
    <property type="match status" value="1"/>
</dbReference>
<dbReference type="Proteomes" id="UP000509510">
    <property type="component" value="Chromosome II"/>
</dbReference>
<evidence type="ECO:0000313" key="2">
    <source>
        <dbReference type="Proteomes" id="UP000509510"/>
    </source>
</evidence>
<name>A0A7H8QRG7_TALRU</name>
<dbReference type="RefSeq" id="XP_035342738.1">
    <property type="nucleotide sequence ID" value="XM_035486845.1"/>
</dbReference>
<evidence type="ECO:0008006" key="3">
    <source>
        <dbReference type="Google" id="ProtNLM"/>
    </source>
</evidence>
<dbReference type="Gene3D" id="3.10.450.50">
    <property type="match status" value="1"/>
</dbReference>
<dbReference type="EMBL" id="CP055899">
    <property type="protein sequence ID" value="QKX56560.1"/>
    <property type="molecule type" value="Genomic_DNA"/>
</dbReference>
<dbReference type="PANTHER" id="PTHR39401">
    <property type="entry name" value="SNOAL-LIKE DOMAIN-CONTAINING PROTEIN"/>
    <property type="match status" value="1"/>
</dbReference>
<proteinExistence type="predicted"/>
<dbReference type="InterPro" id="IPR032710">
    <property type="entry name" value="NTF2-like_dom_sf"/>
</dbReference>
<protein>
    <recommendedName>
        <fullName evidence="3">SnoaL-like domain-containing protein</fullName>
    </recommendedName>
</protein>
<dbReference type="AlphaFoldDB" id="A0A7H8QRG7"/>
<dbReference type="OrthoDB" id="3468019at2759"/>
<sequence>MAYEISISQKLSPSLEPHASTLKTFMQSFYATSDNPTAHEEYAREYFTPDATLIMGGKRATGFDEILSLRKSLWTKVSSRRHTATKIFFGGESDLMLFGKVVYVMKGTSNDDGVELDWSARAEFVFDDGESKKPRMKYYQVYLDTAAQLAAAQKAL</sequence>
<accession>A0A7H8QRG7</accession>